<reference evidence="1 2" key="1">
    <citation type="journal article" date="2020" name="Microbiol. Resour. Announc.">
        <title>Draft Genome Sequence of a Cladosporium Species Isolated from the Mesophotic Ascidian Didemnum maculosum.</title>
        <authorList>
            <person name="Gioti A."/>
            <person name="Siaperas R."/>
            <person name="Nikolaivits E."/>
            <person name="Le Goff G."/>
            <person name="Ouazzani J."/>
            <person name="Kotoulas G."/>
            <person name="Topakas E."/>
        </authorList>
    </citation>
    <scope>NUCLEOTIDE SEQUENCE [LARGE SCALE GENOMIC DNA]</scope>
    <source>
        <strain evidence="1 2">TM138-S3</strain>
    </source>
</reference>
<accession>A0AB34KCM9</accession>
<name>A0AB34KCM9_9PEZI</name>
<keyword evidence="2" id="KW-1185">Reference proteome</keyword>
<protein>
    <submittedName>
        <fullName evidence="1">Uncharacterized protein</fullName>
    </submittedName>
</protein>
<dbReference type="Proteomes" id="UP000803884">
    <property type="component" value="Unassembled WGS sequence"/>
</dbReference>
<dbReference type="GeneID" id="96011035"/>
<dbReference type="RefSeq" id="XP_069224751.1">
    <property type="nucleotide sequence ID" value="XM_069378197.1"/>
</dbReference>
<organism evidence="1 2">
    <name type="scientific">Cladosporium halotolerans</name>
    <dbReference type="NCBI Taxonomy" id="1052096"/>
    <lineage>
        <taxon>Eukaryota</taxon>
        <taxon>Fungi</taxon>
        <taxon>Dikarya</taxon>
        <taxon>Ascomycota</taxon>
        <taxon>Pezizomycotina</taxon>
        <taxon>Dothideomycetes</taxon>
        <taxon>Dothideomycetidae</taxon>
        <taxon>Cladosporiales</taxon>
        <taxon>Cladosporiaceae</taxon>
        <taxon>Cladosporium</taxon>
    </lineage>
</organism>
<gene>
    <name evidence="1" type="ORF">WHR41_09594</name>
</gene>
<comment type="caution">
    <text evidence="1">The sequence shown here is derived from an EMBL/GenBank/DDBJ whole genome shotgun (WGS) entry which is preliminary data.</text>
</comment>
<evidence type="ECO:0000313" key="2">
    <source>
        <dbReference type="Proteomes" id="UP000803884"/>
    </source>
</evidence>
<evidence type="ECO:0000313" key="1">
    <source>
        <dbReference type="EMBL" id="KAL1581642.1"/>
    </source>
</evidence>
<dbReference type="AlphaFoldDB" id="A0AB34KCM9"/>
<proteinExistence type="predicted"/>
<dbReference type="EMBL" id="JAAQHG020000391">
    <property type="protein sequence ID" value="KAL1581642.1"/>
    <property type="molecule type" value="Genomic_DNA"/>
</dbReference>
<sequence>MADPSASRESIATSVDFRRIARDAGSDLRQNLQHDKPSAVHKGFREFALEDYEDDLKDVKREFEGTVFKYVHGDGKFEWRPIRFITLDASLDRDKTNEIARDLWALPLFVGKHNTVGQPLPVYKMVDLEKGDILLGYRLRS</sequence>